<feature type="domain" description="Dynein heavy chain 3 AAA+ lid" evidence="1">
    <location>
        <begin position="43"/>
        <end position="114"/>
    </location>
</feature>
<proteinExistence type="predicted"/>
<dbReference type="PANTHER" id="PTHR46961:SF19">
    <property type="entry name" value="DYNEIN HEAVY CHAIN 5, AXONEMAL"/>
    <property type="match status" value="1"/>
</dbReference>
<dbReference type="GO" id="GO:0045505">
    <property type="term" value="F:dynein intermediate chain binding"/>
    <property type="evidence" value="ECO:0007669"/>
    <property type="project" value="InterPro"/>
</dbReference>
<dbReference type="PANTHER" id="PTHR46961">
    <property type="entry name" value="DYNEIN HEAVY CHAIN 1, AXONEMAL-LIKE PROTEIN"/>
    <property type="match status" value="1"/>
</dbReference>
<evidence type="ECO:0000313" key="3">
    <source>
        <dbReference type="Proteomes" id="UP000728185"/>
    </source>
</evidence>
<dbReference type="InterPro" id="IPR026983">
    <property type="entry name" value="DHC"/>
</dbReference>
<evidence type="ECO:0000313" key="2">
    <source>
        <dbReference type="EMBL" id="KAA0198697.1"/>
    </source>
</evidence>
<dbReference type="OrthoDB" id="5593012at2759"/>
<gene>
    <name evidence="2" type="ORF">FBUS_02762</name>
</gene>
<dbReference type="GO" id="GO:0051959">
    <property type="term" value="F:dynein light intermediate chain binding"/>
    <property type="evidence" value="ECO:0007669"/>
    <property type="project" value="InterPro"/>
</dbReference>
<dbReference type="Pfam" id="PF17857">
    <property type="entry name" value="AAA_lid_1"/>
    <property type="match status" value="1"/>
</dbReference>
<dbReference type="AlphaFoldDB" id="A0A8E0VN96"/>
<protein>
    <submittedName>
        <fullName evidence="2">Dynein heavy chain 5 axonemal</fullName>
    </submittedName>
</protein>
<name>A0A8E0VN96_9TREM</name>
<dbReference type="GO" id="GO:0030286">
    <property type="term" value="C:dynein complex"/>
    <property type="evidence" value="ECO:0007669"/>
    <property type="project" value="InterPro"/>
</dbReference>
<comment type="caution">
    <text evidence="2">The sequence shown here is derived from an EMBL/GenBank/DDBJ whole genome shotgun (WGS) entry which is preliminary data.</text>
</comment>
<accession>A0A8E0VN96</accession>
<dbReference type="InterPro" id="IPR041589">
    <property type="entry name" value="DNAH3_AAA_lid_1"/>
</dbReference>
<reference evidence="2" key="1">
    <citation type="submission" date="2019-05" db="EMBL/GenBank/DDBJ databases">
        <title>Annotation for the trematode Fasciolopsis buski.</title>
        <authorList>
            <person name="Choi Y.-J."/>
        </authorList>
    </citation>
    <scope>NUCLEOTIDE SEQUENCE</scope>
    <source>
        <strain evidence="2">HT</strain>
        <tissue evidence="2">Whole worm</tissue>
    </source>
</reference>
<evidence type="ECO:0000259" key="1">
    <source>
        <dbReference type="Pfam" id="PF17857"/>
    </source>
</evidence>
<sequence length="144" mass="17581">MPNNSTIDHIFQTLVWSYYNLENGFTDQAIHMVHQLVPVTRVIWDRTKNKMLPTPTRFHYVFNLRDLSRIWQGMTNVCPEIYRTKEAVFTLWQHEVRRVLSDRLVTKEDKLWFEHNFYWTVEPDFPKEMTDVIKQDPFIVDFMR</sequence>
<keyword evidence="3" id="KW-1185">Reference proteome</keyword>
<dbReference type="Proteomes" id="UP000728185">
    <property type="component" value="Unassembled WGS sequence"/>
</dbReference>
<organism evidence="2 3">
    <name type="scientific">Fasciolopsis buskii</name>
    <dbReference type="NCBI Taxonomy" id="27845"/>
    <lineage>
        <taxon>Eukaryota</taxon>
        <taxon>Metazoa</taxon>
        <taxon>Spiralia</taxon>
        <taxon>Lophotrochozoa</taxon>
        <taxon>Platyhelminthes</taxon>
        <taxon>Trematoda</taxon>
        <taxon>Digenea</taxon>
        <taxon>Plagiorchiida</taxon>
        <taxon>Echinostomata</taxon>
        <taxon>Echinostomatoidea</taxon>
        <taxon>Fasciolidae</taxon>
        <taxon>Fasciolopsis</taxon>
    </lineage>
</organism>
<dbReference type="Gene3D" id="1.20.920.30">
    <property type="match status" value="1"/>
</dbReference>
<dbReference type="GO" id="GO:0007018">
    <property type="term" value="P:microtubule-based movement"/>
    <property type="evidence" value="ECO:0007669"/>
    <property type="project" value="InterPro"/>
</dbReference>
<dbReference type="EMBL" id="LUCM01001568">
    <property type="protein sequence ID" value="KAA0198697.1"/>
    <property type="molecule type" value="Genomic_DNA"/>
</dbReference>